<dbReference type="Proteomes" id="UP000003688">
    <property type="component" value="Unassembled WGS sequence"/>
</dbReference>
<dbReference type="STRING" id="320771.Cflav_PD4323"/>
<proteinExistence type="predicted"/>
<dbReference type="AlphaFoldDB" id="B9XFD8"/>
<protein>
    <submittedName>
        <fullName evidence="1">Uncharacterized protein</fullName>
    </submittedName>
</protein>
<organism evidence="1 2">
    <name type="scientific">Pedosphaera parvula (strain Ellin514)</name>
    <dbReference type="NCBI Taxonomy" id="320771"/>
    <lineage>
        <taxon>Bacteria</taxon>
        <taxon>Pseudomonadati</taxon>
        <taxon>Verrucomicrobiota</taxon>
        <taxon>Pedosphaerae</taxon>
        <taxon>Pedosphaerales</taxon>
        <taxon>Pedosphaeraceae</taxon>
        <taxon>Pedosphaera</taxon>
    </lineage>
</organism>
<gene>
    <name evidence="1" type="ORF">Cflav_PD4323</name>
</gene>
<keyword evidence="2" id="KW-1185">Reference proteome</keyword>
<dbReference type="EMBL" id="ABOX02000010">
    <property type="protein sequence ID" value="EEF61302.1"/>
    <property type="molecule type" value="Genomic_DNA"/>
</dbReference>
<name>B9XFD8_PEDPL</name>
<accession>B9XFD8</accession>
<comment type="caution">
    <text evidence="1">The sequence shown here is derived from an EMBL/GenBank/DDBJ whole genome shotgun (WGS) entry which is preliminary data.</text>
</comment>
<evidence type="ECO:0000313" key="1">
    <source>
        <dbReference type="EMBL" id="EEF61302.1"/>
    </source>
</evidence>
<reference evidence="1 2" key="1">
    <citation type="journal article" date="2011" name="J. Bacteriol.">
        <title>Genome sequence of 'Pedosphaera parvula' Ellin514, an aerobic Verrucomicrobial isolate from pasture soil.</title>
        <authorList>
            <person name="Kant R."/>
            <person name="van Passel M.W."/>
            <person name="Sangwan P."/>
            <person name="Palva A."/>
            <person name="Lucas S."/>
            <person name="Copeland A."/>
            <person name="Lapidus A."/>
            <person name="Glavina Del Rio T."/>
            <person name="Dalin E."/>
            <person name="Tice H."/>
            <person name="Bruce D."/>
            <person name="Goodwin L."/>
            <person name="Pitluck S."/>
            <person name="Chertkov O."/>
            <person name="Larimer F.W."/>
            <person name="Land M.L."/>
            <person name="Hauser L."/>
            <person name="Brettin T.S."/>
            <person name="Detter J.C."/>
            <person name="Han S."/>
            <person name="de Vos W.M."/>
            <person name="Janssen P.H."/>
            <person name="Smidt H."/>
        </authorList>
    </citation>
    <scope>NUCLEOTIDE SEQUENCE [LARGE SCALE GENOMIC DNA]</scope>
    <source>
        <strain evidence="1 2">Ellin514</strain>
    </source>
</reference>
<evidence type="ECO:0000313" key="2">
    <source>
        <dbReference type="Proteomes" id="UP000003688"/>
    </source>
</evidence>
<sequence>MIPLLFQCVRLVHLSDKRICICGCGTIALAPMKSIVKVLKPFGKSTGWSVAF</sequence>